<evidence type="ECO:0000259" key="2">
    <source>
        <dbReference type="Pfam" id="PF01370"/>
    </source>
</evidence>
<evidence type="ECO:0000256" key="1">
    <source>
        <dbReference type="ARBA" id="ARBA00007637"/>
    </source>
</evidence>
<evidence type="ECO:0000313" key="3">
    <source>
        <dbReference type="EMBL" id="PXV87263.1"/>
    </source>
</evidence>
<dbReference type="EMBL" id="QICS01000010">
    <property type="protein sequence ID" value="PXV87263.1"/>
    <property type="molecule type" value="Genomic_DNA"/>
</dbReference>
<dbReference type="Proteomes" id="UP000247523">
    <property type="component" value="Unassembled WGS sequence"/>
</dbReference>
<dbReference type="SUPFAM" id="SSF51735">
    <property type="entry name" value="NAD(P)-binding Rossmann-fold domains"/>
    <property type="match status" value="1"/>
</dbReference>
<dbReference type="AlphaFoldDB" id="A0A318ENR1"/>
<comment type="caution">
    <text evidence="3">The sequence shown here is derived from an EMBL/GenBank/DDBJ whole genome shotgun (WGS) entry which is preliminary data.</text>
</comment>
<evidence type="ECO:0000313" key="4">
    <source>
        <dbReference type="Proteomes" id="UP000247523"/>
    </source>
</evidence>
<dbReference type="Gene3D" id="3.90.25.10">
    <property type="entry name" value="UDP-galactose 4-epimerase, domain 1"/>
    <property type="match status" value="1"/>
</dbReference>
<organism evidence="3 4">
    <name type="scientific">Lachnotalea glycerini</name>
    <dbReference type="NCBI Taxonomy" id="1763509"/>
    <lineage>
        <taxon>Bacteria</taxon>
        <taxon>Bacillati</taxon>
        <taxon>Bacillota</taxon>
        <taxon>Clostridia</taxon>
        <taxon>Lachnospirales</taxon>
        <taxon>Lachnospiraceae</taxon>
        <taxon>Lachnotalea</taxon>
    </lineage>
</organism>
<dbReference type="Gene3D" id="3.40.50.720">
    <property type="entry name" value="NAD(P)-binding Rossmann-like Domain"/>
    <property type="match status" value="1"/>
</dbReference>
<dbReference type="RefSeq" id="WP_170123025.1">
    <property type="nucleotide sequence ID" value="NZ_QICS01000010.1"/>
</dbReference>
<proteinExistence type="inferred from homology"/>
<dbReference type="PANTHER" id="PTHR43000">
    <property type="entry name" value="DTDP-D-GLUCOSE 4,6-DEHYDRATASE-RELATED"/>
    <property type="match status" value="1"/>
</dbReference>
<feature type="domain" description="NAD-dependent epimerase/dehydratase" evidence="2">
    <location>
        <begin position="4"/>
        <end position="203"/>
    </location>
</feature>
<dbReference type="InterPro" id="IPR036291">
    <property type="entry name" value="NAD(P)-bd_dom_sf"/>
</dbReference>
<sequence>MKKIAIMGARGFIGKNLTKHLEKEYLVFPITRENFSLLDENMVEHFIESNNIDVIVHCANEGGSRKANQEFDVVKNNLQMFFNQERCLTGDRKLIAFGSGAQYDKARDLVKVSESNMDEVVPKDAYGYSKYIISKYCQGKSNIYNPIIFGLYGEHEDYTFKFISNAILKNLLHMPIVINQNVIFDYLYLVDFLKIVDFIIDNECEYNEFNMTPTKSIDLLSIAEMINACSEYKSEIIVKNEGMNYQYTGDNTRMLEMIGDFQFTSYQEGISQLYQYYYDNLNRIETQMIKDDQYFNQCKTK</sequence>
<gene>
    <name evidence="3" type="ORF">C8E03_11024</name>
</gene>
<reference evidence="3 4" key="1">
    <citation type="submission" date="2018-05" db="EMBL/GenBank/DDBJ databases">
        <title>Genomic Encyclopedia of Type Strains, Phase IV (KMG-IV): sequencing the most valuable type-strain genomes for metagenomic binning, comparative biology and taxonomic classification.</title>
        <authorList>
            <person name="Goeker M."/>
        </authorList>
    </citation>
    <scope>NUCLEOTIDE SEQUENCE [LARGE SCALE GENOMIC DNA]</scope>
    <source>
        <strain evidence="3 4">DSM 28816</strain>
    </source>
</reference>
<dbReference type="Pfam" id="PF01370">
    <property type="entry name" value="Epimerase"/>
    <property type="match status" value="1"/>
</dbReference>
<name>A0A318ENR1_9FIRM</name>
<dbReference type="InterPro" id="IPR001509">
    <property type="entry name" value="Epimerase_deHydtase"/>
</dbReference>
<comment type="similarity">
    <text evidence="1">Belongs to the NAD(P)-dependent epimerase/dehydratase family.</text>
</comment>
<accession>A0A318ENR1</accession>
<protein>
    <submittedName>
        <fullName evidence="3">GDP-L-fucose synthase</fullName>
    </submittedName>
</protein>